<dbReference type="SUPFAM" id="SSF50494">
    <property type="entry name" value="Trypsin-like serine proteases"/>
    <property type="match status" value="1"/>
</dbReference>
<dbReference type="InterPro" id="IPR001314">
    <property type="entry name" value="Peptidase_S1A"/>
</dbReference>
<dbReference type="InterPro" id="IPR009003">
    <property type="entry name" value="Peptidase_S1_PA"/>
</dbReference>
<evidence type="ECO:0000256" key="4">
    <source>
        <dbReference type="ARBA" id="ARBA00022729"/>
    </source>
</evidence>
<dbReference type="Proteomes" id="UP000663845">
    <property type="component" value="Unassembled WGS sequence"/>
</dbReference>
<keyword evidence="2" id="KW-0964">Secreted</keyword>
<evidence type="ECO:0000256" key="5">
    <source>
        <dbReference type="ARBA" id="ARBA00022801"/>
    </source>
</evidence>
<dbReference type="InterPro" id="IPR043504">
    <property type="entry name" value="Peptidase_S1_PA_chymotrypsin"/>
</dbReference>
<dbReference type="InterPro" id="IPR018114">
    <property type="entry name" value="TRYPSIN_HIS"/>
</dbReference>
<comment type="subcellular location">
    <subcellularLocation>
        <location evidence="1">Secreted</location>
    </subcellularLocation>
</comment>
<dbReference type="EMBL" id="CAJNOG010000193">
    <property type="protein sequence ID" value="CAF1061001.1"/>
    <property type="molecule type" value="Genomic_DNA"/>
</dbReference>
<evidence type="ECO:0000256" key="3">
    <source>
        <dbReference type="ARBA" id="ARBA00022670"/>
    </source>
</evidence>
<reference evidence="12" key="1">
    <citation type="submission" date="2021-02" db="EMBL/GenBank/DDBJ databases">
        <authorList>
            <person name="Nowell W R."/>
        </authorList>
    </citation>
    <scope>NUCLEOTIDE SEQUENCE</scope>
</reference>
<feature type="signal peptide" evidence="10">
    <location>
        <begin position="1"/>
        <end position="16"/>
    </location>
</feature>
<evidence type="ECO:0000256" key="9">
    <source>
        <dbReference type="ARBA" id="ARBA00023180"/>
    </source>
</evidence>
<evidence type="ECO:0000256" key="7">
    <source>
        <dbReference type="ARBA" id="ARBA00023145"/>
    </source>
</evidence>
<dbReference type="PANTHER" id="PTHR24252:SF7">
    <property type="entry name" value="HYALIN"/>
    <property type="match status" value="1"/>
</dbReference>
<feature type="chain" id="PRO_5032280811" description="Peptidase S1 domain-containing protein" evidence="10">
    <location>
        <begin position="17"/>
        <end position="380"/>
    </location>
</feature>
<protein>
    <recommendedName>
        <fullName evidence="11">Peptidase S1 domain-containing protein</fullName>
    </recommendedName>
</protein>
<dbReference type="PROSITE" id="PS00134">
    <property type="entry name" value="TRYPSIN_HIS"/>
    <property type="match status" value="1"/>
</dbReference>
<dbReference type="GO" id="GO:0006508">
    <property type="term" value="P:proteolysis"/>
    <property type="evidence" value="ECO:0007669"/>
    <property type="project" value="UniProtKB-KW"/>
</dbReference>
<proteinExistence type="predicted"/>
<evidence type="ECO:0000256" key="6">
    <source>
        <dbReference type="ARBA" id="ARBA00022825"/>
    </source>
</evidence>
<feature type="domain" description="Peptidase S1" evidence="11">
    <location>
        <begin position="147"/>
        <end position="377"/>
    </location>
</feature>
<comment type="caution">
    <text evidence="12">The sequence shown here is derived from an EMBL/GenBank/DDBJ whole genome shotgun (WGS) entry which is preliminary data.</text>
</comment>
<keyword evidence="4 10" id="KW-0732">Signal</keyword>
<keyword evidence="3" id="KW-0645">Protease</keyword>
<dbReference type="InterPro" id="IPR001254">
    <property type="entry name" value="Trypsin_dom"/>
</dbReference>
<dbReference type="Pfam" id="PF00089">
    <property type="entry name" value="Trypsin"/>
    <property type="match status" value="1"/>
</dbReference>
<evidence type="ECO:0000256" key="2">
    <source>
        <dbReference type="ARBA" id="ARBA00022525"/>
    </source>
</evidence>
<dbReference type="InterPro" id="IPR025155">
    <property type="entry name" value="WxxW_domain"/>
</dbReference>
<keyword evidence="7" id="KW-0865">Zymogen</keyword>
<dbReference type="Gene3D" id="2.40.10.10">
    <property type="entry name" value="Trypsin-like serine proteases"/>
    <property type="match status" value="1"/>
</dbReference>
<evidence type="ECO:0000313" key="12">
    <source>
        <dbReference type="EMBL" id="CAF1061001.1"/>
    </source>
</evidence>
<dbReference type="CDD" id="cd00190">
    <property type="entry name" value="Tryp_SPc"/>
    <property type="match status" value="1"/>
</dbReference>
<evidence type="ECO:0000313" key="13">
    <source>
        <dbReference type="Proteomes" id="UP000663845"/>
    </source>
</evidence>
<keyword evidence="6" id="KW-0720">Serine protease</keyword>
<dbReference type="PROSITE" id="PS50240">
    <property type="entry name" value="TRYPSIN_DOM"/>
    <property type="match status" value="1"/>
</dbReference>
<dbReference type="GO" id="GO:0005576">
    <property type="term" value="C:extracellular region"/>
    <property type="evidence" value="ECO:0007669"/>
    <property type="project" value="UniProtKB-SubCell"/>
</dbReference>
<accession>A0A814L4T3</accession>
<evidence type="ECO:0000259" key="11">
    <source>
        <dbReference type="PROSITE" id="PS50240"/>
    </source>
</evidence>
<keyword evidence="8" id="KW-1015">Disulfide bond</keyword>
<evidence type="ECO:0000256" key="1">
    <source>
        <dbReference type="ARBA" id="ARBA00004613"/>
    </source>
</evidence>
<sequence length="380" mass="41823">MLILVLFINCILLSSSNVFGGQVLSIFSNSICDPTISTWTSWFNTQNPTINNGNDHEDILIIRELYKGAIQCENVLNVDYSVVQKSKNESGLYQTLINANGLFCMGSRSSPCPDYKVRFCCTLPSQSSVAQCGQTFQPPYLQATARIVNGLQAKPHSFPWAVSLQYKGGHDCGGVLIDQWNILTAAHCLDYANDLVNYLARIGAHNRSSSGQLIPIAKLIIHPYYDESRSTNDIGIIRLATPIIFTNEIQPICLVDNIVEPPLDTTVYVAGWGNTIHDVWNSGSLVLLQARLRVISDCSMYFAYDPQTQICTAPNGPIDKDHGSCQGDSGGGLFYLKNGRWYAAGVVSYAIGCGRRAFPTVFTKTAAYIDWIRAMVNLPI</sequence>
<evidence type="ECO:0000256" key="8">
    <source>
        <dbReference type="ARBA" id="ARBA00023157"/>
    </source>
</evidence>
<keyword evidence="9" id="KW-0325">Glycoprotein</keyword>
<dbReference type="SMART" id="SM00020">
    <property type="entry name" value="Tryp_SPc"/>
    <property type="match status" value="1"/>
</dbReference>
<dbReference type="Pfam" id="PF13330">
    <property type="entry name" value="Mucin2_WxxW"/>
    <property type="match status" value="1"/>
</dbReference>
<organism evidence="12 13">
    <name type="scientific">Adineta steineri</name>
    <dbReference type="NCBI Taxonomy" id="433720"/>
    <lineage>
        <taxon>Eukaryota</taxon>
        <taxon>Metazoa</taxon>
        <taxon>Spiralia</taxon>
        <taxon>Gnathifera</taxon>
        <taxon>Rotifera</taxon>
        <taxon>Eurotatoria</taxon>
        <taxon>Bdelloidea</taxon>
        <taxon>Adinetida</taxon>
        <taxon>Adinetidae</taxon>
        <taxon>Adineta</taxon>
    </lineage>
</organism>
<dbReference type="PANTHER" id="PTHR24252">
    <property type="entry name" value="ACROSIN-RELATED"/>
    <property type="match status" value="1"/>
</dbReference>
<dbReference type="FunFam" id="2.40.10.10:FF:000146">
    <property type="entry name" value="Serine protease 53"/>
    <property type="match status" value="1"/>
</dbReference>
<name>A0A814L4T3_9BILA</name>
<dbReference type="AlphaFoldDB" id="A0A814L4T3"/>
<keyword evidence="5" id="KW-0378">Hydrolase</keyword>
<gene>
    <name evidence="12" type="ORF">JYZ213_LOCUS19218</name>
</gene>
<dbReference type="GO" id="GO:0004252">
    <property type="term" value="F:serine-type endopeptidase activity"/>
    <property type="evidence" value="ECO:0007669"/>
    <property type="project" value="InterPro"/>
</dbReference>
<evidence type="ECO:0000256" key="10">
    <source>
        <dbReference type="SAM" id="SignalP"/>
    </source>
</evidence>
<dbReference type="PRINTS" id="PR00722">
    <property type="entry name" value="CHYMOTRYPSIN"/>
</dbReference>